<evidence type="ECO:0000313" key="7">
    <source>
        <dbReference type="EMBL" id="GBG29454.1"/>
    </source>
</evidence>
<comment type="subcellular location">
    <subcellularLocation>
        <location evidence="2">Cytoplasm</location>
    </subcellularLocation>
</comment>
<accession>A0A2R5GNK8</accession>
<evidence type="ECO:0000259" key="6">
    <source>
        <dbReference type="PROSITE" id="PS50860"/>
    </source>
</evidence>
<name>A0A2R5GNK8_9STRA</name>
<evidence type="ECO:0000256" key="4">
    <source>
        <dbReference type="ARBA" id="ARBA00022723"/>
    </source>
</evidence>
<dbReference type="OrthoDB" id="288942at2759"/>
<dbReference type="GO" id="GO:0005737">
    <property type="term" value="C:cytoplasm"/>
    <property type="evidence" value="ECO:0007669"/>
    <property type="project" value="UniProtKB-SubCell"/>
</dbReference>
<dbReference type="InterPro" id="IPR018164">
    <property type="entry name" value="Ala-tRNA-synth_IIc_N"/>
</dbReference>
<dbReference type="SUPFAM" id="SSF50447">
    <property type="entry name" value="Translation proteins"/>
    <property type="match status" value="1"/>
</dbReference>
<gene>
    <name evidence="7" type="ORF">FCC1311_056752</name>
</gene>
<dbReference type="GO" id="GO:0003676">
    <property type="term" value="F:nucleic acid binding"/>
    <property type="evidence" value="ECO:0007669"/>
    <property type="project" value="InterPro"/>
</dbReference>
<dbReference type="PROSITE" id="PS50860">
    <property type="entry name" value="AA_TRNA_LIGASE_II_ALA"/>
    <property type="match status" value="1"/>
</dbReference>
<dbReference type="SUPFAM" id="SSF55186">
    <property type="entry name" value="ThrRS/AlaRS common domain"/>
    <property type="match status" value="1"/>
</dbReference>
<keyword evidence="4" id="KW-0479">Metal-binding</keyword>
<keyword evidence="5" id="KW-0862">Zinc</keyword>
<keyword evidence="8" id="KW-1185">Reference proteome</keyword>
<dbReference type="Gene3D" id="2.40.30.130">
    <property type="match status" value="1"/>
</dbReference>
<dbReference type="PANTHER" id="PTHR43462:SF1">
    <property type="entry name" value="ALANYL-TRNA EDITING PROTEIN AARSD1"/>
    <property type="match status" value="1"/>
</dbReference>
<dbReference type="GO" id="GO:0046872">
    <property type="term" value="F:metal ion binding"/>
    <property type="evidence" value="ECO:0007669"/>
    <property type="project" value="UniProtKB-KW"/>
</dbReference>
<sequence>MAPTPPYILACQNDSHLRELAGLEVVECKPTEGENAAGKDKDAGDTASFLVQLSDTVLFAEGGGQPSDTGALETPEQTVRVRHVERAEDGSVWHAVDVELPPGTKVTARVDWDRRRDHMAQHSGQHLITAVALRTIGYDTGSWSMGPYPQPSYLDLLGPKLTQEQIDQLERDVNDAILDDHAVTVRTYTSEELANLGDEVRFKERPSSEFPIRVVSIAALDDNMCCGTHVKRVSELQAVKLLKNDFLNKKQSQINRLQFVAGPRLLRCTGDLSTRSLALTAALGAAGDDQLDRVSQLQSASKKLQNEMKSVLTDLANLVGPNLVAQEEKEQSGIIVYHRREGSPQFMEALSKAIAAAASSEMRVFLTIGDETARGGGSGAFLLTGPAEGLDALNKVAIDTLGAKGGGKGKRFQGKIPEGSLTAKSLKEAHAGLREALKTISQ</sequence>
<comment type="caution">
    <text evidence="7">The sequence shown here is derived from an EMBL/GenBank/DDBJ whole genome shotgun (WGS) entry which is preliminary data.</text>
</comment>
<dbReference type="Pfam" id="PF01411">
    <property type="entry name" value="tRNA-synt_2c"/>
    <property type="match status" value="1"/>
</dbReference>
<dbReference type="GO" id="GO:0002196">
    <property type="term" value="F:Ser-tRNA(Ala) deacylase activity"/>
    <property type="evidence" value="ECO:0007669"/>
    <property type="project" value="TreeGrafter"/>
</dbReference>
<reference evidence="7 8" key="1">
    <citation type="submission" date="2017-12" db="EMBL/GenBank/DDBJ databases">
        <title>Sequencing, de novo assembly and annotation of complete genome of a new Thraustochytrid species, strain FCC1311.</title>
        <authorList>
            <person name="Sedici K."/>
            <person name="Godart F."/>
            <person name="Aiese Cigliano R."/>
            <person name="Sanseverino W."/>
            <person name="Barakat M."/>
            <person name="Ortet P."/>
            <person name="Marechal E."/>
            <person name="Cagnac O."/>
            <person name="Amato A."/>
        </authorList>
    </citation>
    <scope>NUCLEOTIDE SEQUENCE [LARGE SCALE GENOMIC DNA]</scope>
</reference>
<proteinExistence type="inferred from homology"/>
<dbReference type="Pfam" id="PF07973">
    <property type="entry name" value="tRNA_SAD"/>
    <property type="match status" value="1"/>
</dbReference>
<evidence type="ECO:0000256" key="5">
    <source>
        <dbReference type="ARBA" id="ARBA00022833"/>
    </source>
</evidence>
<comment type="cofactor">
    <cofactor evidence="1">
        <name>Zn(2+)</name>
        <dbReference type="ChEBI" id="CHEBI:29105"/>
    </cofactor>
</comment>
<dbReference type="GO" id="GO:0004813">
    <property type="term" value="F:alanine-tRNA ligase activity"/>
    <property type="evidence" value="ECO:0007669"/>
    <property type="project" value="InterPro"/>
</dbReference>
<dbReference type="Proteomes" id="UP000241890">
    <property type="component" value="Unassembled WGS sequence"/>
</dbReference>
<dbReference type="InterPro" id="IPR009000">
    <property type="entry name" value="Transl_B-barrel_sf"/>
</dbReference>
<dbReference type="AlphaFoldDB" id="A0A2R5GNK8"/>
<evidence type="ECO:0000256" key="1">
    <source>
        <dbReference type="ARBA" id="ARBA00001947"/>
    </source>
</evidence>
<dbReference type="GO" id="GO:0005524">
    <property type="term" value="F:ATP binding"/>
    <property type="evidence" value="ECO:0007669"/>
    <property type="project" value="InterPro"/>
</dbReference>
<dbReference type="SMART" id="SM00863">
    <property type="entry name" value="tRNA_SAD"/>
    <property type="match status" value="1"/>
</dbReference>
<comment type="similarity">
    <text evidence="3">Belongs to the class-II aminoacyl-tRNA synthetase family. Alax-L subfamily.</text>
</comment>
<evidence type="ECO:0000313" key="8">
    <source>
        <dbReference type="Proteomes" id="UP000241890"/>
    </source>
</evidence>
<dbReference type="Gene3D" id="3.30.980.10">
    <property type="entry name" value="Threonyl-trna Synthetase, Chain A, domain 2"/>
    <property type="match status" value="1"/>
</dbReference>
<protein>
    <submittedName>
        <fullName evidence="7">Alanyl-tRNA editing protein Aarsd1</fullName>
    </submittedName>
</protein>
<dbReference type="GO" id="GO:0006419">
    <property type="term" value="P:alanyl-tRNA aminoacylation"/>
    <property type="evidence" value="ECO:0007669"/>
    <property type="project" value="InterPro"/>
</dbReference>
<feature type="domain" description="Alanyl-transfer RNA synthetases family profile" evidence="6">
    <location>
        <begin position="51"/>
        <end position="245"/>
    </location>
</feature>
<dbReference type="InterPro" id="IPR018165">
    <property type="entry name" value="Ala-tRNA-synth_IIc_core"/>
</dbReference>
<dbReference type="InParanoid" id="A0A2R5GNK8"/>
<dbReference type="InterPro" id="IPR018163">
    <property type="entry name" value="Thr/Ala-tRNA-synth_IIc_edit"/>
</dbReference>
<evidence type="ECO:0000256" key="3">
    <source>
        <dbReference type="ARBA" id="ARBA00008429"/>
    </source>
</evidence>
<evidence type="ECO:0000256" key="2">
    <source>
        <dbReference type="ARBA" id="ARBA00004496"/>
    </source>
</evidence>
<organism evidence="7 8">
    <name type="scientific">Hondaea fermentalgiana</name>
    <dbReference type="NCBI Taxonomy" id="2315210"/>
    <lineage>
        <taxon>Eukaryota</taxon>
        <taxon>Sar</taxon>
        <taxon>Stramenopiles</taxon>
        <taxon>Bigyra</taxon>
        <taxon>Labyrinthulomycetes</taxon>
        <taxon>Thraustochytrida</taxon>
        <taxon>Thraustochytriidae</taxon>
        <taxon>Hondaea</taxon>
    </lineage>
</organism>
<dbReference type="PANTHER" id="PTHR43462">
    <property type="entry name" value="ALANYL-TRNA EDITING PROTEIN"/>
    <property type="match status" value="1"/>
</dbReference>
<dbReference type="EMBL" id="BEYU01000058">
    <property type="protein sequence ID" value="GBG29454.1"/>
    <property type="molecule type" value="Genomic_DNA"/>
</dbReference>
<dbReference type="InterPro" id="IPR012947">
    <property type="entry name" value="tRNA_SAD"/>
</dbReference>
<dbReference type="InterPro" id="IPR051335">
    <property type="entry name" value="Alanyl-tRNA_Editing_Enzymes"/>
</dbReference>